<dbReference type="InterPro" id="IPR001790">
    <property type="entry name" value="Ribosomal_uL10"/>
</dbReference>
<dbReference type="GO" id="GO:0022625">
    <property type="term" value="C:cytosolic large ribosomal subunit"/>
    <property type="evidence" value="ECO:0007669"/>
    <property type="project" value="TreeGrafter"/>
</dbReference>
<sequence length="273" mass="29755">SVFKPSSGSLYPTKMVREDKSAWKAAYFAKVADLFDRFPKCVIVNVDNVGSKQLQMIRHQMRDEAVILLGKNTLIRKAIRSLVDKNPAVEKILPRIVDNVGLVFTKEDLPEIRDKLIKNKRGAPAKAGSIAPSDVHLPPQNTGMAPDKTSFFQALQIPTKIVRGSIEIINEVHLISSGDKVGASEAALLNMLGITPFSYGLDVLQVYDDGVLYSPHLLDLSASEIRIRFLRIIRDVAAVSLAISYPAAASVAHSLTIGLLNMLAVSTVTDIAL</sequence>
<evidence type="ECO:0000256" key="5">
    <source>
        <dbReference type="ARBA" id="ARBA00035202"/>
    </source>
</evidence>
<dbReference type="PANTHER" id="PTHR45699">
    <property type="entry name" value="60S ACIDIC RIBOSOMAL PROTEIN P0"/>
    <property type="match status" value="1"/>
</dbReference>
<proteinExistence type="inferred from homology"/>
<dbReference type="FunFam" id="3.90.105.20:FF:000001">
    <property type="entry name" value="60S acidic ribosomal protein P0"/>
    <property type="match status" value="1"/>
</dbReference>
<dbReference type="GO" id="GO:0002181">
    <property type="term" value="P:cytoplasmic translation"/>
    <property type="evidence" value="ECO:0007669"/>
    <property type="project" value="TreeGrafter"/>
</dbReference>
<dbReference type="InterPro" id="IPR043164">
    <property type="entry name" value="Ribosomal_uL10-like_insert_sf"/>
</dbReference>
<evidence type="ECO:0000256" key="1">
    <source>
        <dbReference type="ARBA" id="ARBA00002200"/>
    </source>
</evidence>
<evidence type="ECO:0000313" key="9">
    <source>
        <dbReference type="Proteomes" id="UP001328107"/>
    </source>
</evidence>
<dbReference type="InterPro" id="IPR043141">
    <property type="entry name" value="Ribosomal_uL10-like_sf"/>
</dbReference>
<comment type="caution">
    <text evidence="8">The sequence shown here is derived from an EMBL/GenBank/DDBJ whole genome shotgun (WGS) entry which is preliminary data.</text>
</comment>
<dbReference type="CDD" id="cd05795">
    <property type="entry name" value="Ribosomal_P0_L10e"/>
    <property type="match status" value="1"/>
</dbReference>
<evidence type="ECO:0000313" key="8">
    <source>
        <dbReference type="EMBL" id="GMR58389.1"/>
    </source>
</evidence>
<dbReference type="Proteomes" id="UP001328107">
    <property type="component" value="Unassembled WGS sequence"/>
</dbReference>
<dbReference type="GO" id="GO:0003735">
    <property type="term" value="F:structural constituent of ribosome"/>
    <property type="evidence" value="ECO:0007669"/>
    <property type="project" value="TreeGrafter"/>
</dbReference>
<keyword evidence="9" id="KW-1185">Reference proteome</keyword>
<evidence type="ECO:0000256" key="4">
    <source>
        <dbReference type="ARBA" id="ARBA00023274"/>
    </source>
</evidence>
<dbReference type="InterPro" id="IPR040637">
    <property type="entry name" value="Ribosomal_uL10-like_insert"/>
</dbReference>
<dbReference type="GO" id="GO:0070180">
    <property type="term" value="F:large ribosomal subunit rRNA binding"/>
    <property type="evidence" value="ECO:0007669"/>
    <property type="project" value="TreeGrafter"/>
</dbReference>
<dbReference type="SUPFAM" id="SSF160369">
    <property type="entry name" value="Ribosomal protein L10-like"/>
    <property type="match status" value="1"/>
</dbReference>
<dbReference type="PANTHER" id="PTHR45699:SF3">
    <property type="entry name" value="LARGE RIBOSOMAL SUBUNIT PROTEIN UL10"/>
    <property type="match status" value="1"/>
</dbReference>
<name>A0AAN5DAE8_9BILA</name>
<evidence type="ECO:0000256" key="2">
    <source>
        <dbReference type="ARBA" id="ARBA00008889"/>
    </source>
</evidence>
<dbReference type="PIRSF" id="PIRSF039087">
    <property type="entry name" value="L10E"/>
    <property type="match status" value="1"/>
</dbReference>
<keyword evidence="3" id="KW-0689">Ribosomal protein</keyword>
<dbReference type="Pfam" id="PF00466">
    <property type="entry name" value="Ribosomal_L10"/>
    <property type="match status" value="1"/>
</dbReference>
<comment type="function">
    <text evidence="1">Ribosomal protein P0 is the functional equivalent of E.coli protein L10.</text>
</comment>
<comment type="similarity">
    <text evidence="2">Belongs to the universal ribosomal protein uL10 family.</text>
</comment>
<evidence type="ECO:0000256" key="6">
    <source>
        <dbReference type="ARBA" id="ARBA00035444"/>
    </source>
</evidence>
<reference evidence="9" key="1">
    <citation type="submission" date="2022-10" db="EMBL/GenBank/DDBJ databases">
        <title>Genome assembly of Pristionchus species.</title>
        <authorList>
            <person name="Yoshida K."/>
            <person name="Sommer R.J."/>
        </authorList>
    </citation>
    <scope>NUCLEOTIDE SEQUENCE [LARGE SCALE GENOMIC DNA]</scope>
    <source>
        <strain evidence="9">RS5460</strain>
    </source>
</reference>
<evidence type="ECO:0000256" key="3">
    <source>
        <dbReference type="ARBA" id="ARBA00022980"/>
    </source>
</evidence>
<feature type="domain" description="Large ribosomal subunit protein uL10-like insertion" evidence="7">
    <location>
        <begin position="125"/>
        <end position="194"/>
    </location>
</feature>
<dbReference type="EMBL" id="BTRK01000006">
    <property type="protein sequence ID" value="GMR58389.1"/>
    <property type="molecule type" value="Genomic_DNA"/>
</dbReference>
<dbReference type="AlphaFoldDB" id="A0AAN5DAE8"/>
<dbReference type="Gene3D" id="3.30.70.1730">
    <property type="match status" value="1"/>
</dbReference>
<dbReference type="Pfam" id="PF17777">
    <property type="entry name" value="RL10P_insert"/>
    <property type="match status" value="1"/>
</dbReference>
<feature type="non-terminal residue" evidence="8">
    <location>
        <position position="1"/>
    </location>
</feature>
<dbReference type="InterPro" id="IPR050323">
    <property type="entry name" value="Ribosomal_protein_uL10"/>
</dbReference>
<gene>
    <name evidence="8" type="ORF">PMAYCL1PPCAC_28584</name>
</gene>
<keyword evidence="4" id="KW-0687">Ribonucleoprotein</keyword>
<accession>A0AAN5DAE8</accession>
<dbReference type="Gene3D" id="3.90.105.20">
    <property type="match status" value="1"/>
</dbReference>
<organism evidence="8 9">
    <name type="scientific">Pristionchus mayeri</name>
    <dbReference type="NCBI Taxonomy" id="1317129"/>
    <lineage>
        <taxon>Eukaryota</taxon>
        <taxon>Metazoa</taxon>
        <taxon>Ecdysozoa</taxon>
        <taxon>Nematoda</taxon>
        <taxon>Chromadorea</taxon>
        <taxon>Rhabditida</taxon>
        <taxon>Rhabditina</taxon>
        <taxon>Diplogasteromorpha</taxon>
        <taxon>Diplogasteroidea</taxon>
        <taxon>Neodiplogasteridae</taxon>
        <taxon>Pristionchus</taxon>
    </lineage>
</organism>
<evidence type="ECO:0000259" key="7">
    <source>
        <dbReference type="Pfam" id="PF17777"/>
    </source>
</evidence>
<dbReference type="GO" id="GO:0000027">
    <property type="term" value="P:ribosomal large subunit assembly"/>
    <property type="evidence" value="ECO:0007669"/>
    <property type="project" value="TreeGrafter"/>
</dbReference>
<dbReference type="InterPro" id="IPR030670">
    <property type="entry name" value="uL10_eukaryotes"/>
</dbReference>
<protein>
    <recommendedName>
        <fullName evidence="5">Large ribosomal subunit protein uL10</fullName>
    </recommendedName>
    <alternativeName>
        <fullName evidence="6">60S acidic ribosomal protein P0</fullName>
    </alternativeName>
</protein>